<organism evidence="3 4">
    <name type="scientific">miscellaneous Crenarchaeota group-1 archaeon SG8-32-1</name>
    <dbReference type="NCBI Taxonomy" id="1685124"/>
    <lineage>
        <taxon>Archaea</taxon>
        <taxon>Candidatus Bathyarchaeota</taxon>
        <taxon>MCG-1</taxon>
    </lineage>
</organism>
<feature type="transmembrane region" description="Helical" evidence="1">
    <location>
        <begin position="839"/>
        <end position="858"/>
    </location>
</feature>
<dbReference type="InterPro" id="IPR011047">
    <property type="entry name" value="Quinoprotein_ADH-like_sf"/>
</dbReference>
<gene>
    <name evidence="3" type="ORF">AC477_01850</name>
</gene>
<keyword evidence="1" id="KW-1133">Transmembrane helix</keyword>
<proteinExistence type="predicted"/>
<sequence>MKKIPKNSKITTITLVLLLTLSAIIIAFPSVSSQEYDFRKTTFAIIGATPNPIGVNQETLLHVGITDFLRDVDEGWEGLTITVTRPDGQTETLGPFKTDSTGGTGTIYTPTMVGTYKLRTNFPEQTYFWTPNNRVPFEGLILYEASESEELELVVNQDPRAEYPLIPQPDEYWTRPIDAQFREWSTVAGNWLEGSGRGGIVAPANSEAPDTAHVLWSTPLEAGGLVGDILDDHAMEDGDAYWGKFTDSVVVAGIFCYNEYSVGFTAPIGVHKVTAMDLRTGEKLWSKVLGDNERISFAQLLLWDTFNYHGVFPYIWTTPGGGVYKAYDPFTGEWDHTLENVPGGTRTYGSKGEILIYNVNTRNGYMTLWNSSNIPALYNGQTDPSDPNYGEPGYGGFGWGSWYARGKTVDATGPVTVYPNQPLGLAGYSWNVSIPTGLSGSTVVIVEKKVIGVSVTRTEVSSWALSLEPGKEGTLLFQNTWQAPAEWETGTLDVSLAAPVTTAAFEADSFLDSDVFVVWAKELRKYYGFSASTGAFLWETPSQPYLDIYVGTNRAIGYGKFFTCGYGGVLNCYDTQTGLLDWSYDAVDPKNEILWGNNWPLRIQYITDGKIYVGMEEHSSVDPKPRGAPFFAVDIETGDLVWRIDGGFRQNHWGGQSIIGDSVIATMDSYSQLIFAIGKGPSSLTLETPLLAISKGSGVNIKGRVTDVSPGTKDYTLTSRFPNGVPAVADQYMSDWMLYVYKQFPRPSDAVGVPVKIQIVDPEGVYAWIGTATSDAYGNYAYPFAPQKEGQYTIIATFDGSDSYYGAQATDYLLVGPASTPTSPITPETPASPLVTTEVALVLVAAIAAIVIVAFLALRKRK</sequence>
<dbReference type="EMBL" id="LFWU01000037">
    <property type="protein sequence ID" value="KON33176.1"/>
    <property type="molecule type" value="Genomic_DNA"/>
</dbReference>
<comment type="caution">
    <text evidence="3">The sequence shown here is derived from an EMBL/GenBank/DDBJ whole genome shotgun (WGS) entry which is preliminary data.</text>
</comment>
<reference evidence="3 4" key="1">
    <citation type="submission" date="2015-06" db="EMBL/GenBank/DDBJ databases">
        <title>New insights into the roles of widespread benthic archaea in carbon and nitrogen cycling.</title>
        <authorList>
            <person name="Lazar C.S."/>
            <person name="Baker B.J."/>
            <person name="Seitz K.W."/>
            <person name="Hyde A.S."/>
            <person name="Dick G.J."/>
            <person name="Hinrichs K.-U."/>
            <person name="Teske A.P."/>
        </authorList>
    </citation>
    <scope>NUCLEOTIDE SEQUENCE [LARGE SCALE GENOMIC DNA]</scope>
    <source>
        <strain evidence="3">SG8-32-1</strain>
    </source>
</reference>
<accession>A0A0M0BYE0</accession>
<dbReference type="Pfam" id="PF13360">
    <property type="entry name" value="PQQ_2"/>
    <property type="match status" value="1"/>
</dbReference>
<dbReference type="Proteomes" id="UP000037237">
    <property type="component" value="Unassembled WGS sequence"/>
</dbReference>
<name>A0A0M0BYE0_9ARCH</name>
<dbReference type="SUPFAM" id="SSF50998">
    <property type="entry name" value="Quinoprotein alcohol dehydrogenase-like"/>
    <property type="match status" value="1"/>
</dbReference>
<keyword evidence="1" id="KW-0472">Membrane</keyword>
<dbReference type="InterPro" id="IPR015943">
    <property type="entry name" value="WD40/YVTN_repeat-like_dom_sf"/>
</dbReference>
<feature type="domain" description="Pyrrolo-quinoline quinone repeat" evidence="2">
    <location>
        <begin position="529"/>
        <end position="647"/>
    </location>
</feature>
<evidence type="ECO:0000313" key="3">
    <source>
        <dbReference type="EMBL" id="KON33176.1"/>
    </source>
</evidence>
<evidence type="ECO:0000259" key="2">
    <source>
        <dbReference type="Pfam" id="PF13360"/>
    </source>
</evidence>
<protein>
    <recommendedName>
        <fullName evidence="2">Pyrrolo-quinoline quinone repeat domain-containing protein</fullName>
    </recommendedName>
</protein>
<dbReference type="InterPro" id="IPR002372">
    <property type="entry name" value="PQQ_rpt_dom"/>
</dbReference>
<evidence type="ECO:0000313" key="4">
    <source>
        <dbReference type="Proteomes" id="UP000037237"/>
    </source>
</evidence>
<evidence type="ECO:0000256" key="1">
    <source>
        <dbReference type="SAM" id="Phobius"/>
    </source>
</evidence>
<keyword evidence="1" id="KW-0812">Transmembrane</keyword>
<dbReference type="AlphaFoldDB" id="A0A0M0BYE0"/>
<dbReference type="Gene3D" id="2.130.10.10">
    <property type="entry name" value="YVTN repeat-like/Quinoprotein amine dehydrogenase"/>
    <property type="match status" value="1"/>
</dbReference>